<protein>
    <recommendedName>
        <fullName evidence="4">HEAT repeat domain-containing protein</fullName>
    </recommendedName>
</protein>
<dbReference type="Pfam" id="PF13646">
    <property type="entry name" value="HEAT_2"/>
    <property type="match status" value="2"/>
</dbReference>
<dbReference type="SUPFAM" id="SSF48371">
    <property type="entry name" value="ARM repeat"/>
    <property type="match status" value="1"/>
</dbReference>
<comment type="caution">
    <text evidence="2">The sequence shown here is derived from an EMBL/GenBank/DDBJ whole genome shotgun (WGS) entry which is preliminary data.</text>
</comment>
<dbReference type="GO" id="GO:0016491">
    <property type="term" value="F:oxidoreductase activity"/>
    <property type="evidence" value="ECO:0007669"/>
    <property type="project" value="TreeGrafter"/>
</dbReference>
<dbReference type="PANTHER" id="PTHR12697:SF5">
    <property type="entry name" value="DEOXYHYPUSINE HYDROXYLASE"/>
    <property type="match status" value="1"/>
</dbReference>
<proteinExistence type="predicted"/>
<name>A0A2N1PPE3_9BACT</name>
<dbReference type="SMART" id="SM00567">
    <property type="entry name" value="EZ_HEAT"/>
    <property type="match status" value="2"/>
</dbReference>
<reference evidence="2 3" key="1">
    <citation type="journal article" date="2017" name="ISME J.">
        <title>Potential for microbial H2 and metal transformations associated with novel bacteria and archaea in deep terrestrial subsurface sediments.</title>
        <authorList>
            <person name="Hernsdorf A.W."/>
            <person name="Amano Y."/>
            <person name="Miyakawa K."/>
            <person name="Ise K."/>
            <person name="Suzuki Y."/>
            <person name="Anantharaman K."/>
            <person name="Probst A."/>
            <person name="Burstein D."/>
            <person name="Thomas B.C."/>
            <person name="Banfield J.F."/>
        </authorList>
    </citation>
    <scope>NUCLEOTIDE SEQUENCE [LARGE SCALE GENOMIC DNA]</scope>
    <source>
        <strain evidence="2">HGW-Wallbacteria-1</strain>
    </source>
</reference>
<feature type="region of interest" description="Disordered" evidence="1">
    <location>
        <begin position="79"/>
        <end position="98"/>
    </location>
</feature>
<dbReference type="InterPro" id="IPR004155">
    <property type="entry name" value="PBS_lyase_HEAT"/>
</dbReference>
<dbReference type="AlphaFoldDB" id="A0A2N1PPE3"/>
<sequence length="604" mass="65224">MAVKLIPEEIEKMVESDSPDQRRKACILLFNRGNDEWCLDTAAKLTSSDDPQVRYYANKALTAICRRIGKSEAEYRSTLRGTPVRSESSPGDAVSVTPADDVNTRKDLLDAFQSGDTLTASIAMKRAGQGDAKQKAEHASALTEMLKNNPTAPLFGLALKGIATLDANSIIKWGNELLADQNPRIRADAAEALAMCGNSDAKAMILPLLEDIDPRTRANAAVALAGQYHEQVMSCLENMLSSSSDADRESGLWALGRIDPPDLSKRLKIFFVKEKITHIRKRALKYLLRGSKPDPIEVLRKLSETQIDSEGMILVQSALHALNSAGDPAGQTESASQTESADHAGEKSDLTAFRLMNDSPPEAASRLDAIFLLDHELSANKGEDYFDNLISDLTSAMKSPDPRIRSDAAEGFRRISSENAVTALSRALKDPDNIVRSHARRALEQIKKTDSGNENGSISTLTSRLGNLDPGKVILVIIFVAISAAIGWLLNPAPTTSSTSDSKQVDPHFTRPILRAGSSFSADARVISVNPSTGAATLSIYGRLCNAADKKELLLSLVRGETIRVSGRVNEVRPSGSSVVTIEKVDIRKQSNPSPSAAPAIHRP</sequence>
<organism evidence="2 3">
    <name type="scientific">Candidatus Wallbacteria bacterium HGW-Wallbacteria-1</name>
    <dbReference type="NCBI Taxonomy" id="2013854"/>
    <lineage>
        <taxon>Bacteria</taxon>
        <taxon>Candidatus Walliibacteriota</taxon>
    </lineage>
</organism>
<evidence type="ECO:0000313" key="2">
    <source>
        <dbReference type="EMBL" id="PKK90207.1"/>
    </source>
</evidence>
<dbReference type="InterPro" id="IPR016024">
    <property type="entry name" value="ARM-type_fold"/>
</dbReference>
<evidence type="ECO:0000256" key="1">
    <source>
        <dbReference type="SAM" id="MobiDB-lite"/>
    </source>
</evidence>
<evidence type="ECO:0008006" key="4">
    <source>
        <dbReference type="Google" id="ProtNLM"/>
    </source>
</evidence>
<dbReference type="EMBL" id="PGXC01000007">
    <property type="protein sequence ID" value="PKK90207.1"/>
    <property type="molecule type" value="Genomic_DNA"/>
</dbReference>
<feature type="region of interest" description="Disordered" evidence="1">
    <location>
        <begin position="324"/>
        <end position="345"/>
    </location>
</feature>
<gene>
    <name evidence="2" type="ORF">CVV64_10795</name>
</gene>
<dbReference type="InterPro" id="IPR011989">
    <property type="entry name" value="ARM-like"/>
</dbReference>
<dbReference type="Proteomes" id="UP000233256">
    <property type="component" value="Unassembled WGS sequence"/>
</dbReference>
<dbReference type="PANTHER" id="PTHR12697">
    <property type="entry name" value="PBS LYASE HEAT-LIKE PROTEIN"/>
    <property type="match status" value="1"/>
</dbReference>
<accession>A0A2N1PPE3</accession>
<evidence type="ECO:0000313" key="3">
    <source>
        <dbReference type="Proteomes" id="UP000233256"/>
    </source>
</evidence>
<dbReference type="Gene3D" id="1.25.10.10">
    <property type="entry name" value="Leucine-rich Repeat Variant"/>
    <property type="match status" value="2"/>
</dbReference>